<dbReference type="InterPro" id="IPR043504">
    <property type="entry name" value="Peptidase_S1_PA_chymotrypsin"/>
</dbReference>
<dbReference type="AlphaFoldDB" id="A0A8J7GDW6"/>
<dbReference type="SUPFAM" id="SSF50494">
    <property type="entry name" value="Trypsin-like serine proteases"/>
    <property type="match status" value="1"/>
</dbReference>
<proteinExistence type="predicted"/>
<dbReference type="InterPro" id="IPR009003">
    <property type="entry name" value="Peptidase_S1_PA"/>
</dbReference>
<feature type="signal peptide" evidence="1">
    <location>
        <begin position="1"/>
        <end position="21"/>
    </location>
</feature>
<dbReference type="RefSeq" id="WP_386778884.1">
    <property type="nucleotide sequence ID" value="NZ_JBHTLE010000007.1"/>
</dbReference>
<accession>A0A8J7GDW6</accession>
<dbReference type="Proteomes" id="UP000622552">
    <property type="component" value="Unassembled WGS sequence"/>
</dbReference>
<protein>
    <recommendedName>
        <fullName evidence="4">Streptogrisin C</fullName>
    </recommendedName>
</protein>
<evidence type="ECO:0000313" key="3">
    <source>
        <dbReference type="Proteomes" id="UP000622552"/>
    </source>
</evidence>
<organism evidence="2 3">
    <name type="scientific">Longispora fulva</name>
    <dbReference type="NCBI Taxonomy" id="619741"/>
    <lineage>
        <taxon>Bacteria</taxon>
        <taxon>Bacillati</taxon>
        <taxon>Actinomycetota</taxon>
        <taxon>Actinomycetes</taxon>
        <taxon>Micromonosporales</taxon>
        <taxon>Micromonosporaceae</taxon>
        <taxon>Longispora</taxon>
    </lineage>
</organism>
<dbReference type="Gene3D" id="2.40.10.10">
    <property type="entry name" value="Trypsin-like serine proteases"/>
    <property type="match status" value="2"/>
</dbReference>
<keyword evidence="1" id="KW-0732">Signal</keyword>
<evidence type="ECO:0008006" key="4">
    <source>
        <dbReference type="Google" id="ProtNLM"/>
    </source>
</evidence>
<comment type="caution">
    <text evidence="2">The sequence shown here is derived from an EMBL/GenBank/DDBJ whole genome shotgun (WGS) entry which is preliminary data.</text>
</comment>
<reference evidence="2" key="1">
    <citation type="submission" date="2020-11" db="EMBL/GenBank/DDBJ databases">
        <title>Sequencing the genomes of 1000 actinobacteria strains.</title>
        <authorList>
            <person name="Klenk H.-P."/>
        </authorList>
    </citation>
    <scope>NUCLEOTIDE SEQUENCE</scope>
    <source>
        <strain evidence="2">DSM 45356</strain>
    </source>
</reference>
<keyword evidence="3" id="KW-1185">Reference proteome</keyword>
<gene>
    <name evidence="2" type="ORF">IW245_002309</name>
</gene>
<sequence>MRVVLLVTAVAISLVPQSASAQPGPASSAAGEPSRLGLPAGFASWAQLFDAQRPLDEAATRVEDAASAHPGSGFTSVTVDAAKGTLTVFWHGTPSKAEQAVLDHVRHQGTTVTLVPARYSKLDLDRQVAQIALDATAGGAERVTHITKRPDGSGIEVGVAPAQAPSARTGAPLGSSLAHVQAAGRDVELTITIGSNDRAPGLSRESDTPAYWGGALVRYSADSYCSSGFAVHWPQDGNDYMTTAAHCGGVWQTYSNGNFTSTMGPGTPGGTGYDLMFIRTASGTAGRIYTGPRAYAAGQGSMPVTRASHTHVGDSLCTGGAATGWHCYIRASGPTQDCRAWVAAVGLGNCFNVEGGITTVANQLIAGHGDSGGPVWTPINGFDQPNSSADARGLISSRPDGWADIPCGNDPVFNQPNTCSTAVWFTDVVSAIGPWAASGMYVKTS</sequence>
<feature type="chain" id="PRO_5035276346" description="Streptogrisin C" evidence="1">
    <location>
        <begin position="22"/>
        <end position="445"/>
    </location>
</feature>
<evidence type="ECO:0000256" key="1">
    <source>
        <dbReference type="SAM" id="SignalP"/>
    </source>
</evidence>
<name>A0A8J7GDW6_9ACTN</name>
<evidence type="ECO:0000313" key="2">
    <source>
        <dbReference type="EMBL" id="MBG6136115.1"/>
    </source>
</evidence>
<dbReference type="EMBL" id="JADOUF010000001">
    <property type="protein sequence ID" value="MBG6136115.1"/>
    <property type="molecule type" value="Genomic_DNA"/>
</dbReference>